<feature type="compositionally biased region" description="Basic and acidic residues" evidence="1">
    <location>
        <begin position="32"/>
        <end position="48"/>
    </location>
</feature>
<name>A0ABP6XU11_9PSEU</name>
<evidence type="ECO:0000313" key="2">
    <source>
        <dbReference type="EMBL" id="GAA3572638.1"/>
    </source>
</evidence>
<dbReference type="EMBL" id="BAAAZN010000018">
    <property type="protein sequence ID" value="GAA3572638.1"/>
    <property type="molecule type" value="Genomic_DNA"/>
</dbReference>
<accession>A0ABP6XU11</accession>
<sequence length="201" mass="22175">MALLCECVNVSILVWKRLHSPGGPVKSCAGHSGRDGKHADSRSGDRPVPDPAGYRGRLVRGYLVVLPAEVGFATECSVAEMVLAGGQPRRVDMRGFPAPLEQESPAGQPETVIHGIVQTAVARSWARRPPPWSVHLRRVWQRFLLAVEMLPGVSRFQLLSDDRWTLIEDLPPVRTGKQGRPFSDARSMVEGTIYRYRCGIA</sequence>
<proteinExistence type="predicted"/>
<evidence type="ECO:0000313" key="3">
    <source>
        <dbReference type="Proteomes" id="UP001500689"/>
    </source>
</evidence>
<keyword evidence="3" id="KW-1185">Reference proteome</keyword>
<gene>
    <name evidence="2" type="ORF">GCM10022222_66030</name>
</gene>
<comment type="caution">
    <text evidence="2">The sequence shown here is derived from an EMBL/GenBank/DDBJ whole genome shotgun (WGS) entry which is preliminary data.</text>
</comment>
<organism evidence="2 3">
    <name type="scientific">Amycolatopsis ultiminotia</name>
    <dbReference type="NCBI Taxonomy" id="543629"/>
    <lineage>
        <taxon>Bacteria</taxon>
        <taxon>Bacillati</taxon>
        <taxon>Actinomycetota</taxon>
        <taxon>Actinomycetes</taxon>
        <taxon>Pseudonocardiales</taxon>
        <taxon>Pseudonocardiaceae</taxon>
        <taxon>Amycolatopsis</taxon>
    </lineage>
</organism>
<evidence type="ECO:0000256" key="1">
    <source>
        <dbReference type="SAM" id="MobiDB-lite"/>
    </source>
</evidence>
<protein>
    <recommendedName>
        <fullName evidence="4">Transposase</fullName>
    </recommendedName>
</protein>
<feature type="region of interest" description="Disordered" evidence="1">
    <location>
        <begin position="23"/>
        <end position="52"/>
    </location>
</feature>
<reference evidence="3" key="1">
    <citation type="journal article" date="2019" name="Int. J. Syst. Evol. Microbiol.">
        <title>The Global Catalogue of Microorganisms (GCM) 10K type strain sequencing project: providing services to taxonomists for standard genome sequencing and annotation.</title>
        <authorList>
            <consortium name="The Broad Institute Genomics Platform"/>
            <consortium name="The Broad Institute Genome Sequencing Center for Infectious Disease"/>
            <person name="Wu L."/>
            <person name="Ma J."/>
        </authorList>
    </citation>
    <scope>NUCLEOTIDE SEQUENCE [LARGE SCALE GENOMIC DNA]</scope>
    <source>
        <strain evidence="3">JCM 16898</strain>
    </source>
</reference>
<evidence type="ECO:0008006" key="4">
    <source>
        <dbReference type="Google" id="ProtNLM"/>
    </source>
</evidence>
<dbReference type="Proteomes" id="UP001500689">
    <property type="component" value="Unassembled WGS sequence"/>
</dbReference>